<feature type="domain" description="Plastocyanin-like" evidence="11">
    <location>
        <begin position="82"/>
        <end position="143"/>
    </location>
</feature>
<dbReference type="PANTHER" id="PTHR48267:SF1">
    <property type="entry name" value="BILIRUBIN OXIDASE"/>
    <property type="match status" value="1"/>
</dbReference>
<evidence type="ECO:0000256" key="9">
    <source>
        <dbReference type="ARBA" id="ARBA00048092"/>
    </source>
</evidence>
<evidence type="ECO:0000259" key="11">
    <source>
        <dbReference type="Pfam" id="PF07732"/>
    </source>
</evidence>
<dbReference type="InterPro" id="IPR011707">
    <property type="entry name" value="Cu-oxidase-like_N"/>
</dbReference>
<name>A0A5S4H873_9ACTN</name>
<dbReference type="InterPro" id="IPR002355">
    <property type="entry name" value="Cu_oxidase_Cu_BS"/>
</dbReference>
<dbReference type="EMBL" id="VCKX01000038">
    <property type="protein sequence ID" value="TMR35030.1"/>
    <property type="molecule type" value="Genomic_DNA"/>
</dbReference>
<dbReference type="Pfam" id="PF07731">
    <property type="entry name" value="Cu-oxidase_2"/>
    <property type="match status" value="1"/>
</dbReference>
<dbReference type="SUPFAM" id="SSF49503">
    <property type="entry name" value="Cupredoxins"/>
    <property type="match status" value="3"/>
</dbReference>
<dbReference type="Pfam" id="PF07732">
    <property type="entry name" value="Cu-oxidase_3"/>
    <property type="match status" value="1"/>
</dbReference>
<dbReference type="GO" id="GO:0005507">
    <property type="term" value="F:copper ion binding"/>
    <property type="evidence" value="ECO:0007669"/>
    <property type="project" value="InterPro"/>
</dbReference>
<dbReference type="InterPro" id="IPR045087">
    <property type="entry name" value="Cu-oxidase_fam"/>
</dbReference>
<evidence type="ECO:0000256" key="3">
    <source>
        <dbReference type="ARBA" id="ARBA00022723"/>
    </source>
</evidence>
<evidence type="ECO:0000256" key="8">
    <source>
        <dbReference type="ARBA" id="ARBA00043090"/>
    </source>
</evidence>
<evidence type="ECO:0000313" key="13">
    <source>
        <dbReference type="Proteomes" id="UP000306628"/>
    </source>
</evidence>
<keyword evidence="13" id="KW-1185">Reference proteome</keyword>
<reference evidence="12 13" key="1">
    <citation type="submission" date="2019-05" db="EMBL/GenBank/DDBJ databases">
        <title>Draft genome sequence of Nonomuraea zeae DSM 100528.</title>
        <authorList>
            <person name="Saricaoglu S."/>
            <person name="Isik K."/>
        </authorList>
    </citation>
    <scope>NUCLEOTIDE SEQUENCE [LARGE SCALE GENOMIC DNA]</scope>
    <source>
        <strain evidence="12 13">DSM 100528</strain>
    </source>
</reference>
<dbReference type="InterPro" id="IPR008972">
    <property type="entry name" value="Cupredoxin"/>
</dbReference>
<dbReference type="InterPro" id="IPR011706">
    <property type="entry name" value="Cu-oxidase_C"/>
</dbReference>
<accession>A0A5S4H873</accession>
<evidence type="ECO:0000256" key="7">
    <source>
        <dbReference type="ARBA" id="ARBA00042896"/>
    </source>
</evidence>
<protein>
    <recommendedName>
        <fullName evidence="6">Multicopper oxidase CueO</fullName>
        <ecNumber evidence="5">1.16.3.4</ecNumber>
    </recommendedName>
    <alternativeName>
        <fullName evidence="7">Copper efflux oxidase</fullName>
    </alternativeName>
    <alternativeName>
        <fullName evidence="8">Cuprous oxidase</fullName>
    </alternativeName>
</protein>
<dbReference type="Gene3D" id="2.60.40.420">
    <property type="entry name" value="Cupredoxins - blue copper proteins"/>
    <property type="match status" value="3"/>
</dbReference>
<dbReference type="InterPro" id="IPR033138">
    <property type="entry name" value="Cu_oxidase_CS"/>
</dbReference>
<dbReference type="InterPro" id="IPR006311">
    <property type="entry name" value="TAT_signal"/>
</dbReference>
<dbReference type="EC" id="1.16.3.4" evidence="5"/>
<evidence type="ECO:0000256" key="6">
    <source>
        <dbReference type="ARBA" id="ARBA00041027"/>
    </source>
</evidence>
<dbReference type="PROSITE" id="PS00080">
    <property type="entry name" value="MULTICOPPER_OXIDASE2"/>
    <property type="match status" value="1"/>
</dbReference>
<evidence type="ECO:0000256" key="1">
    <source>
        <dbReference type="ARBA" id="ARBA00010609"/>
    </source>
</evidence>
<dbReference type="PROSITE" id="PS51318">
    <property type="entry name" value="TAT"/>
    <property type="match status" value="1"/>
</dbReference>
<keyword evidence="3" id="KW-0479">Metal-binding</keyword>
<feature type="domain" description="Plastocyanin-like" evidence="10">
    <location>
        <begin position="428"/>
        <end position="532"/>
    </location>
</feature>
<comment type="caution">
    <text evidence="12">The sequence shown here is derived from an EMBL/GenBank/DDBJ whole genome shotgun (WGS) entry which is preliminary data.</text>
</comment>
<organism evidence="12 13">
    <name type="scientific">Nonomuraea zeae</name>
    <dbReference type="NCBI Taxonomy" id="1642303"/>
    <lineage>
        <taxon>Bacteria</taxon>
        <taxon>Bacillati</taxon>
        <taxon>Actinomycetota</taxon>
        <taxon>Actinomycetes</taxon>
        <taxon>Streptosporangiales</taxon>
        <taxon>Streptosporangiaceae</taxon>
        <taxon>Nonomuraea</taxon>
    </lineage>
</organism>
<evidence type="ECO:0000256" key="4">
    <source>
        <dbReference type="ARBA" id="ARBA00023002"/>
    </source>
</evidence>
<sequence>MRERGLTRRTALGIGGALGLMAATGLSASAALARRPSITGAELRSALPLPPPFQVPLPIPAVAAPVSTSGGVDRYAITQREASVEILPGVRTPLWTYGGTFPGPTIESRRGRPVTVTHRNELPVPTVVHLHGGRTPAASDGYPTDLVLPEGRQDATPHMGHGMPGMHAGMHDPRAVVTSLTRDYTFPLDQRPTLLWYHDHRMDFTAPAIWRGLAGLQIVRDDAEEALGLPAGRRELPLMIADRAFAADGGLAYPALDPTLRERPGVTDPYLAGVLGDVILVNGAPWPVHEVDAVRYRLRILNASNARHYELEAVTDDGRRLDLVQIGADQGLLAAPVTHRVLPIAPAERYDVIIDFSGVPVGGRVRVLNRLGSGRTRDVLAFRVARTATDGSRVPRTLAADLPAWRRSDAVRVREFAFRTGRMRGGHGWLIGGLPFDPARSDVTVGLGDVEVWRLIADVHHPVHLHLVGFRVLSRNGRPPLPHDAGLKDTVSLRPGEAVEIITRFDGYRGRYLFHCHNAEHEDMGMMANFEVV</sequence>
<comment type="subunit">
    <text evidence="2">Monomer.</text>
</comment>
<dbReference type="Proteomes" id="UP000306628">
    <property type="component" value="Unassembled WGS sequence"/>
</dbReference>
<dbReference type="PANTHER" id="PTHR48267">
    <property type="entry name" value="CUPREDOXIN SUPERFAMILY PROTEIN"/>
    <property type="match status" value="1"/>
</dbReference>
<comment type="similarity">
    <text evidence="1">Belongs to the multicopper oxidase family.</text>
</comment>
<proteinExistence type="inferred from homology"/>
<evidence type="ECO:0000256" key="2">
    <source>
        <dbReference type="ARBA" id="ARBA00011245"/>
    </source>
</evidence>
<dbReference type="PROSITE" id="PS00079">
    <property type="entry name" value="MULTICOPPER_OXIDASE1"/>
    <property type="match status" value="1"/>
</dbReference>
<evidence type="ECO:0000313" key="12">
    <source>
        <dbReference type="EMBL" id="TMR35030.1"/>
    </source>
</evidence>
<dbReference type="RefSeq" id="WP_138690344.1">
    <property type="nucleotide sequence ID" value="NZ_JBHSAZ010000022.1"/>
</dbReference>
<comment type="catalytic activity">
    <reaction evidence="9">
        <text>4 Cu(+) + O2 + 4 H(+) = 4 Cu(2+) + 2 H2O</text>
        <dbReference type="Rhea" id="RHEA:30083"/>
        <dbReference type="ChEBI" id="CHEBI:15377"/>
        <dbReference type="ChEBI" id="CHEBI:15378"/>
        <dbReference type="ChEBI" id="CHEBI:15379"/>
        <dbReference type="ChEBI" id="CHEBI:29036"/>
        <dbReference type="ChEBI" id="CHEBI:49552"/>
        <dbReference type="EC" id="1.16.3.4"/>
    </reaction>
    <physiologicalReaction direction="left-to-right" evidence="9">
        <dbReference type="Rhea" id="RHEA:30084"/>
    </physiologicalReaction>
</comment>
<dbReference type="AlphaFoldDB" id="A0A5S4H873"/>
<dbReference type="GO" id="GO:0016491">
    <property type="term" value="F:oxidoreductase activity"/>
    <property type="evidence" value="ECO:0007669"/>
    <property type="project" value="UniProtKB-KW"/>
</dbReference>
<dbReference type="OrthoDB" id="345021at2"/>
<evidence type="ECO:0000259" key="10">
    <source>
        <dbReference type="Pfam" id="PF07731"/>
    </source>
</evidence>
<gene>
    <name evidence="12" type="ORF">ETD85_15185</name>
</gene>
<evidence type="ECO:0000256" key="5">
    <source>
        <dbReference type="ARBA" id="ARBA00038978"/>
    </source>
</evidence>
<keyword evidence="4" id="KW-0560">Oxidoreductase</keyword>